<evidence type="ECO:0000313" key="2">
    <source>
        <dbReference type="Proteomes" id="UP000294513"/>
    </source>
</evidence>
<keyword evidence="2" id="KW-1185">Reference proteome</keyword>
<evidence type="ECO:0000313" key="1">
    <source>
        <dbReference type="EMBL" id="TDD97159.1"/>
    </source>
</evidence>
<protein>
    <submittedName>
        <fullName evidence="1">Uncharacterized protein</fullName>
    </submittedName>
</protein>
<dbReference type="Proteomes" id="UP000294513">
    <property type="component" value="Unassembled WGS sequence"/>
</dbReference>
<name>A0A4R5CDY2_9ACTN</name>
<dbReference type="AlphaFoldDB" id="A0A4R5CDY2"/>
<reference evidence="1 2" key="1">
    <citation type="submission" date="2019-03" db="EMBL/GenBank/DDBJ databases">
        <title>Draft genome sequences of novel Actinobacteria.</title>
        <authorList>
            <person name="Sahin N."/>
            <person name="Ay H."/>
            <person name="Saygin H."/>
        </authorList>
    </citation>
    <scope>NUCLEOTIDE SEQUENCE [LARGE SCALE GENOMIC DNA]</scope>
    <source>
        <strain evidence="1 2">H3C3</strain>
    </source>
</reference>
<sequence length="66" mass="7587">MDEKNAKMRREYEQNRLSAAVEIAQQAIAGAALRIVWQAMLEEGYDRDQIKKLQSIVESRVYKSGT</sequence>
<comment type="caution">
    <text evidence="1">The sequence shown here is derived from an EMBL/GenBank/DDBJ whole genome shotgun (WGS) entry which is preliminary data.</text>
</comment>
<dbReference type="RefSeq" id="WP_131888919.1">
    <property type="nucleotide sequence ID" value="NZ_SMKU01000003.1"/>
</dbReference>
<organism evidence="1 2">
    <name type="scientific">Actinomadura rubrisoli</name>
    <dbReference type="NCBI Taxonomy" id="2530368"/>
    <lineage>
        <taxon>Bacteria</taxon>
        <taxon>Bacillati</taxon>
        <taxon>Actinomycetota</taxon>
        <taxon>Actinomycetes</taxon>
        <taxon>Streptosporangiales</taxon>
        <taxon>Thermomonosporaceae</taxon>
        <taxon>Actinomadura</taxon>
    </lineage>
</organism>
<accession>A0A4R5CDY2</accession>
<dbReference type="EMBL" id="SMKU01000003">
    <property type="protein sequence ID" value="TDD97159.1"/>
    <property type="molecule type" value="Genomic_DNA"/>
</dbReference>
<gene>
    <name evidence="1" type="ORF">E1298_01610</name>
</gene>
<proteinExistence type="predicted"/>